<reference evidence="3 4" key="1">
    <citation type="journal article" date="2014" name="ISME J.">
        <title>Candidatus Competibacter-lineage genomes retrieved from metagenomes reveal functional metabolic diversity.</title>
        <authorList>
            <person name="McIlroy S.J."/>
            <person name="Albertsen M."/>
            <person name="Andresen E.K."/>
            <person name="Saunders A.M."/>
            <person name="Kristiansen R."/>
            <person name="Stokholm-Bjerregaard M."/>
            <person name="Nielsen K.L."/>
            <person name="Nielsen P.H."/>
        </authorList>
    </citation>
    <scope>NUCLEOTIDE SEQUENCE [LARGE SCALE GENOMIC DNA]</scope>
    <source>
        <strain evidence="3 4">Run_B_J11</strain>
    </source>
</reference>
<dbReference type="EMBL" id="CBTK010000281">
    <property type="protein sequence ID" value="CDH46919.1"/>
    <property type="molecule type" value="Genomic_DNA"/>
</dbReference>
<evidence type="ECO:0000313" key="3">
    <source>
        <dbReference type="EMBL" id="CDH46919.1"/>
    </source>
</evidence>
<keyword evidence="1" id="KW-0472">Membrane</keyword>
<dbReference type="AlphaFoldDB" id="A0A7U7GF09"/>
<evidence type="ECO:0000259" key="2">
    <source>
        <dbReference type="Pfam" id="PF09084"/>
    </source>
</evidence>
<evidence type="ECO:0000256" key="1">
    <source>
        <dbReference type="SAM" id="Phobius"/>
    </source>
</evidence>
<name>A0A7U7GF09_9GAMM</name>
<feature type="domain" description="SsuA/THI5-like" evidence="2">
    <location>
        <begin position="49"/>
        <end position="174"/>
    </location>
</feature>
<keyword evidence="1" id="KW-0812">Transmembrane</keyword>
<accession>A0A7U7GF09</accession>
<keyword evidence="1" id="KW-1133">Transmembrane helix</keyword>
<evidence type="ECO:0000313" key="4">
    <source>
        <dbReference type="Proteomes" id="UP000019184"/>
    </source>
</evidence>
<dbReference type="InterPro" id="IPR015168">
    <property type="entry name" value="SsuA/THI5"/>
</dbReference>
<dbReference type="Proteomes" id="UP000019184">
    <property type="component" value="Unassembled WGS sequence"/>
</dbReference>
<gene>
    <name evidence="3" type="ORF">BN874_640037</name>
</gene>
<feature type="transmembrane region" description="Helical" evidence="1">
    <location>
        <begin position="7"/>
        <end position="27"/>
    </location>
</feature>
<protein>
    <submittedName>
        <fullName evidence="3">ABC-type transporter, periplasmic subunit family 3</fullName>
    </submittedName>
</protein>
<keyword evidence="4" id="KW-1185">Reference proteome</keyword>
<organism evidence="3 4">
    <name type="scientific">Candidatus Contendobacter odensis Run_B_J11</name>
    <dbReference type="NCBI Taxonomy" id="1400861"/>
    <lineage>
        <taxon>Bacteria</taxon>
        <taxon>Pseudomonadati</taxon>
        <taxon>Pseudomonadota</taxon>
        <taxon>Gammaproteobacteria</taxon>
        <taxon>Candidatus Competibacteraceae</taxon>
        <taxon>Candidatus Contendibacter</taxon>
    </lineage>
</organism>
<dbReference type="PANTHER" id="PTHR30024">
    <property type="entry name" value="ALIPHATIC SULFONATES-BINDING PROTEIN-RELATED"/>
    <property type="match status" value="1"/>
</dbReference>
<sequence length="188" mass="20238">MTHPRSFLIAVAATALVVLAVLAVFWLRKPPPPPPELLVVAVANTQFGVPILVAVKQGFFAAEGLQVTLQRHPFGKPALEALLRGEAEVATVAETPIIFASFGKTPFSVIAHYMTSGEHSLVARADRGIRQVTDLRGRRVGVSVGTSAHYFLHVMLSDQGLTEADVERVSVPAPEHDVQKIEIGRAHV</sequence>
<dbReference type="Pfam" id="PF09084">
    <property type="entry name" value="NMT1"/>
    <property type="match status" value="1"/>
</dbReference>
<dbReference type="OrthoDB" id="6212007at2"/>
<dbReference type="Gene3D" id="3.40.190.10">
    <property type="entry name" value="Periplasmic binding protein-like II"/>
    <property type="match status" value="2"/>
</dbReference>
<dbReference type="SUPFAM" id="SSF53850">
    <property type="entry name" value="Periplasmic binding protein-like II"/>
    <property type="match status" value="1"/>
</dbReference>
<dbReference type="RefSeq" id="WP_051498009.1">
    <property type="nucleotide sequence ID" value="NZ_CBTK010000281.1"/>
</dbReference>
<comment type="caution">
    <text evidence="3">The sequence shown here is derived from an EMBL/GenBank/DDBJ whole genome shotgun (WGS) entry which is preliminary data.</text>
</comment>
<proteinExistence type="predicted"/>